<dbReference type="Proteomes" id="UP000192907">
    <property type="component" value="Unassembled WGS sequence"/>
</dbReference>
<gene>
    <name evidence="2" type="ORF">SAMN06296036_10585</name>
</gene>
<evidence type="ECO:0000313" key="3">
    <source>
        <dbReference type="Proteomes" id="UP000192907"/>
    </source>
</evidence>
<name>A0A1Y6BH40_9BACT</name>
<protein>
    <submittedName>
        <fullName evidence="2">Uncharacterized protein</fullName>
    </submittedName>
</protein>
<organism evidence="2 3">
    <name type="scientific">Pseudobacteriovorax antillogorgiicola</name>
    <dbReference type="NCBI Taxonomy" id="1513793"/>
    <lineage>
        <taxon>Bacteria</taxon>
        <taxon>Pseudomonadati</taxon>
        <taxon>Bdellovibrionota</taxon>
        <taxon>Oligoflexia</taxon>
        <taxon>Oligoflexales</taxon>
        <taxon>Pseudobacteriovoracaceae</taxon>
        <taxon>Pseudobacteriovorax</taxon>
    </lineage>
</organism>
<evidence type="ECO:0000313" key="2">
    <source>
        <dbReference type="EMBL" id="SMF11414.1"/>
    </source>
</evidence>
<feature type="region of interest" description="Disordered" evidence="1">
    <location>
        <begin position="23"/>
        <end position="46"/>
    </location>
</feature>
<keyword evidence="3" id="KW-1185">Reference proteome</keyword>
<sequence>MKLLAILFCLANLLGCQDQTLKGSANNTESVQSKESRPQETGEGLPGYLHCQSTEGDSETSLDCRLQEGDVKVDLSGKDVSWTLETPVDVQLDTRILASEEPWHVNFLLQGPIESRRSVISQGAVQITIDQESFDYSIPESLNSTNSPSGGVFQLLFGPSSSGRSSSWMGLNMDSATTTPVTTNMGSAIGNVQLELIPLDGASLTPEGPLANSGASPWSELGISAVSIEGSLEIRGQLPAGQYRISVIVGNAFLTSPATIELSSAAAASVPETTTLNAHDGSSLGETNFSRYESNEEGTFTFTISTNPIAKIGLHGLIIEPLTP</sequence>
<dbReference type="EMBL" id="FWZT01000005">
    <property type="protein sequence ID" value="SMF11414.1"/>
    <property type="molecule type" value="Genomic_DNA"/>
</dbReference>
<dbReference type="RefSeq" id="WP_132317523.1">
    <property type="nucleotide sequence ID" value="NZ_FWZT01000005.1"/>
</dbReference>
<proteinExistence type="predicted"/>
<dbReference type="AlphaFoldDB" id="A0A1Y6BH40"/>
<reference evidence="3" key="1">
    <citation type="submission" date="2017-04" db="EMBL/GenBank/DDBJ databases">
        <authorList>
            <person name="Varghese N."/>
            <person name="Submissions S."/>
        </authorList>
    </citation>
    <scope>NUCLEOTIDE SEQUENCE [LARGE SCALE GENOMIC DNA]</scope>
    <source>
        <strain evidence="3">RKEM611</strain>
    </source>
</reference>
<accession>A0A1Y6BH40</accession>
<evidence type="ECO:0000256" key="1">
    <source>
        <dbReference type="SAM" id="MobiDB-lite"/>
    </source>
</evidence>